<protein>
    <submittedName>
        <fullName evidence="1">Uncharacterized protein</fullName>
    </submittedName>
</protein>
<dbReference type="Proteomes" id="UP000053263">
    <property type="component" value="Unassembled WGS sequence"/>
</dbReference>
<accession>A0A0C9SL08</accession>
<evidence type="ECO:0000313" key="1">
    <source>
        <dbReference type="EMBL" id="KII84661.1"/>
    </source>
</evidence>
<dbReference type="AlphaFoldDB" id="A0A0C9SL08"/>
<evidence type="ECO:0000313" key="2">
    <source>
        <dbReference type="Proteomes" id="UP000053263"/>
    </source>
</evidence>
<reference evidence="1 2" key="1">
    <citation type="submission" date="2014-06" db="EMBL/GenBank/DDBJ databases">
        <title>Evolutionary Origins and Diversification of the Mycorrhizal Mutualists.</title>
        <authorList>
            <consortium name="DOE Joint Genome Institute"/>
            <consortium name="Mycorrhizal Genomics Consortium"/>
            <person name="Kohler A."/>
            <person name="Kuo A."/>
            <person name="Nagy L.G."/>
            <person name="Floudas D."/>
            <person name="Copeland A."/>
            <person name="Barry K.W."/>
            <person name="Cichocki N."/>
            <person name="Veneault-Fourrey C."/>
            <person name="LaButti K."/>
            <person name="Lindquist E.A."/>
            <person name="Lipzen A."/>
            <person name="Lundell T."/>
            <person name="Morin E."/>
            <person name="Murat C."/>
            <person name="Riley R."/>
            <person name="Ohm R."/>
            <person name="Sun H."/>
            <person name="Tunlid A."/>
            <person name="Henrissat B."/>
            <person name="Grigoriev I.V."/>
            <person name="Hibbett D.S."/>
            <person name="Martin F."/>
        </authorList>
    </citation>
    <scope>NUCLEOTIDE SEQUENCE [LARGE SCALE GENOMIC DNA]</scope>
    <source>
        <strain evidence="1 2">FD-325 SS-3</strain>
    </source>
</reference>
<gene>
    <name evidence="1" type="ORF">PLICRDRAFT_46053</name>
</gene>
<dbReference type="HOGENOM" id="CLU_074404_2_0_1"/>
<organism evidence="1 2">
    <name type="scientific">Plicaturopsis crispa FD-325 SS-3</name>
    <dbReference type="NCBI Taxonomy" id="944288"/>
    <lineage>
        <taxon>Eukaryota</taxon>
        <taxon>Fungi</taxon>
        <taxon>Dikarya</taxon>
        <taxon>Basidiomycota</taxon>
        <taxon>Agaricomycotina</taxon>
        <taxon>Agaricomycetes</taxon>
        <taxon>Agaricomycetidae</taxon>
        <taxon>Amylocorticiales</taxon>
        <taxon>Amylocorticiaceae</taxon>
        <taxon>Plicatura</taxon>
        <taxon>Plicaturopsis crispa</taxon>
    </lineage>
</organism>
<name>A0A0C9SL08_PLICR</name>
<dbReference type="OrthoDB" id="412109at2759"/>
<proteinExistence type="predicted"/>
<keyword evidence="2" id="KW-1185">Reference proteome</keyword>
<sequence>MLKRPNSVEELTTLAITEYILSPLYPGDKTKSAKDRVKEQIRRWHPDRFDTQMLPRVVETQKEKVKEGAGLVTRGLSGLLTR</sequence>
<dbReference type="EMBL" id="KN832570">
    <property type="protein sequence ID" value="KII84661.1"/>
    <property type="molecule type" value="Genomic_DNA"/>
</dbReference>